<keyword evidence="3" id="KW-1185">Reference proteome</keyword>
<keyword evidence="1" id="KW-0472">Membrane</keyword>
<feature type="transmembrane region" description="Helical" evidence="1">
    <location>
        <begin position="35"/>
        <end position="53"/>
    </location>
</feature>
<organism evidence="2 3">
    <name type="scientific">Brachionus plicatilis</name>
    <name type="common">Marine rotifer</name>
    <name type="synonym">Brachionus muelleri</name>
    <dbReference type="NCBI Taxonomy" id="10195"/>
    <lineage>
        <taxon>Eukaryota</taxon>
        <taxon>Metazoa</taxon>
        <taxon>Spiralia</taxon>
        <taxon>Gnathifera</taxon>
        <taxon>Rotifera</taxon>
        <taxon>Eurotatoria</taxon>
        <taxon>Monogononta</taxon>
        <taxon>Pseudotrocha</taxon>
        <taxon>Ploima</taxon>
        <taxon>Brachionidae</taxon>
        <taxon>Brachionus</taxon>
    </lineage>
</organism>
<dbReference type="Proteomes" id="UP000276133">
    <property type="component" value="Unassembled WGS sequence"/>
</dbReference>
<protein>
    <submittedName>
        <fullName evidence="2">Uncharacterized protein</fullName>
    </submittedName>
</protein>
<keyword evidence="1" id="KW-1133">Transmembrane helix</keyword>
<proteinExistence type="predicted"/>
<dbReference type="AlphaFoldDB" id="A0A3M7SC87"/>
<gene>
    <name evidence="2" type="ORF">BpHYR1_050408</name>
</gene>
<dbReference type="EMBL" id="REGN01001663">
    <property type="protein sequence ID" value="RNA33267.1"/>
    <property type="molecule type" value="Genomic_DNA"/>
</dbReference>
<evidence type="ECO:0000313" key="3">
    <source>
        <dbReference type="Proteomes" id="UP000276133"/>
    </source>
</evidence>
<accession>A0A3M7SC87</accession>
<name>A0A3M7SC87_BRAPC</name>
<evidence type="ECO:0000256" key="1">
    <source>
        <dbReference type="SAM" id="Phobius"/>
    </source>
</evidence>
<evidence type="ECO:0000313" key="2">
    <source>
        <dbReference type="EMBL" id="RNA33267.1"/>
    </source>
</evidence>
<sequence>MLIVFALIAFFVKLFQSFAKRFVKKLYLDEPLRFILAKVAVGVTGISTMGALLNEFAAWPFSVVVREYL</sequence>
<comment type="caution">
    <text evidence="2">The sequence shown here is derived from an EMBL/GenBank/DDBJ whole genome shotgun (WGS) entry which is preliminary data.</text>
</comment>
<keyword evidence="1" id="KW-0812">Transmembrane</keyword>
<reference evidence="2 3" key="1">
    <citation type="journal article" date="2018" name="Sci. Rep.">
        <title>Genomic signatures of local adaptation to the degree of environmental predictability in rotifers.</title>
        <authorList>
            <person name="Franch-Gras L."/>
            <person name="Hahn C."/>
            <person name="Garcia-Roger E.M."/>
            <person name="Carmona M.J."/>
            <person name="Serra M."/>
            <person name="Gomez A."/>
        </authorList>
    </citation>
    <scope>NUCLEOTIDE SEQUENCE [LARGE SCALE GENOMIC DNA]</scope>
    <source>
        <strain evidence="2">HYR1</strain>
    </source>
</reference>